<sequence>MTTLQVQTISREVVIDPSETTRRTPSNEEIKAYLQGALHDASFNKGKRFRFAQNDKKWLELLQIYLKKLGYNSWIYKEGKDRDVYVLETLASFLDFDCNPLDSGHQEQIAYLRGFFDAEGGIPRIDTARFYIQLVQKDKPKLEKLKLILLENDIFSGIIHNPSVKVDPDYWRFFIATKSHKKFAEIVSSWHPRKYAIFKRRMMI</sequence>
<dbReference type="EMBL" id="PFHR01000084">
    <property type="protein sequence ID" value="PIW97076.1"/>
    <property type="molecule type" value="Genomic_DNA"/>
</dbReference>
<evidence type="ECO:0000313" key="3">
    <source>
        <dbReference type="Proteomes" id="UP000230837"/>
    </source>
</evidence>
<feature type="domain" description="Homing endonuclease LAGLIDADG" evidence="1">
    <location>
        <begin position="40"/>
        <end position="87"/>
    </location>
</feature>
<proteinExistence type="predicted"/>
<reference evidence="3" key="1">
    <citation type="submission" date="2017-09" db="EMBL/GenBank/DDBJ databases">
        <title>Depth-based differentiation of microbial function through sediment-hosted aquifers and enrichment of novel symbionts in the deep terrestrial subsurface.</title>
        <authorList>
            <person name="Probst A.J."/>
            <person name="Ladd B."/>
            <person name="Jarett J.K."/>
            <person name="Geller-Mcgrath D.E."/>
            <person name="Sieber C.M.K."/>
            <person name="Emerson J.B."/>
            <person name="Anantharaman K."/>
            <person name="Thomas B.C."/>
            <person name="Malmstrom R."/>
            <person name="Stieglmeier M."/>
            <person name="Klingl A."/>
            <person name="Woyke T."/>
            <person name="Ryan C.M."/>
            <person name="Banfield J.F."/>
        </authorList>
    </citation>
    <scope>NUCLEOTIDE SEQUENCE [LARGE SCALE GENOMIC DNA]</scope>
</reference>
<evidence type="ECO:0000313" key="2">
    <source>
        <dbReference type="EMBL" id="PIW97076.1"/>
    </source>
</evidence>
<gene>
    <name evidence="2" type="ORF">COZ82_01545</name>
</gene>
<evidence type="ECO:0000259" key="1">
    <source>
        <dbReference type="Pfam" id="PF14528"/>
    </source>
</evidence>
<dbReference type="InterPro" id="IPR027434">
    <property type="entry name" value="Homing_endonucl"/>
</dbReference>
<organism evidence="2 3">
    <name type="scientific">Candidatus Kaiserbacteria bacterium CG_4_8_14_3_um_filter_38_9</name>
    <dbReference type="NCBI Taxonomy" id="1974599"/>
    <lineage>
        <taxon>Bacteria</taxon>
        <taxon>Candidatus Kaiseribacteriota</taxon>
    </lineage>
</organism>
<protein>
    <recommendedName>
        <fullName evidence="1">Homing endonuclease LAGLIDADG domain-containing protein</fullName>
    </recommendedName>
</protein>
<accession>A0A2M7INZ1</accession>
<dbReference type="Gene3D" id="3.10.28.10">
    <property type="entry name" value="Homing endonucleases"/>
    <property type="match status" value="2"/>
</dbReference>
<name>A0A2M7INZ1_9BACT</name>
<feature type="domain" description="Homing endonuclease LAGLIDADG" evidence="1">
    <location>
        <begin position="108"/>
        <end position="186"/>
    </location>
</feature>
<dbReference type="AlphaFoldDB" id="A0A2M7INZ1"/>
<dbReference type="InterPro" id="IPR004860">
    <property type="entry name" value="LAGLIDADG_dom"/>
</dbReference>
<dbReference type="Pfam" id="PF14528">
    <property type="entry name" value="LAGLIDADG_3"/>
    <property type="match status" value="2"/>
</dbReference>
<dbReference type="Proteomes" id="UP000230837">
    <property type="component" value="Unassembled WGS sequence"/>
</dbReference>
<dbReference type="GO" id="GO:0004519">
    <property type="term" value="F:endonuclease activity"/>
    <property type="evidence" value="ECO:0007669"/>
    <property type="project" value="InterPro"/>
</dbReference>
<comment type="caution">
    <text evidence="2">The sequence shown here is derived from an EMBL/GenBank/DDBJ whole genome shotgun (WGS) entry which is preliminary data.</text>
</comment>
<dbReference type="SUPFAM" id="SSF55608">
    <property type="entry name" value="Homing endonucleases"/>
    <property type="match status" value="2"/>
</dbReference>